<proteinExistence type="predicted"/>
<name>A0A5C6BDS0_9BACT</name>
<organism evidence="1 2">
    <name type="scientific">Novipirellula galeiformis</name>
    <dbReference type="NCBI Taxonomy" id="2528004"/>
    <lineage>
        <taxon>Bacteria</taxon>
        <taxon>Pseudomonadati</taxon>
        <taxon>Planctomycetota</taxon>
        <taxon>Planctomycetia</taxon>
        <taxon>Pirellulales</taxon>
        <taxon>Pirellulaceae</taxon>
        <taxon>Novipirellula</taxon>
    </lineage>
</organism>
<dbReference type="EMBL" id="SJPT01000020">
    <property type="protein sequence ID" value="TWU10273.1"/>
    <property type="molecule type" value="Genomic_DNA"/>
</dbReference>
<dbReference type="AlphaFoldDB" id="A0A5C6BDS0"/>
<gene>
    <name evidence="1" type="ORF">Pla52o_57290</name>
</gene>
<dbReference type="Proteomes" id="UP000316304">
    <property type="component" value="Unassembled WGS sequence"/>
</dbReference>
<reference evidence="1 2" key="1">
    <citation type="submission" date="2019-02" db="EMBL/GenBank/DDBJ databases">
        <title>Deep-cultivation of Planctomycetes and their phenomic and genomic characterization uncovers novel biology.</title>
        <authorList>
            <person name="Wiegand S."/>
            <person name="Jogler M."/>
            <person name="Boedeker C."/>
            <person name="Pinto D."/>
            <person name="Vollmers J."/>
            <person name="Rivas-Marin E."/>
            <person name="Kohn T."/>
            <person name="Peeters S.H."/>
            <person name="Heuer A."/>
            <person name="Rast P."/>
            <person name="Oberbeckmann S."/>
            <person name="Bunk B."/>
            <person name="Jeske O."/>
            <person name="Meyerdierks A."/>
            <person name="Storesund J.E."/>
            <person name="Kallscheuer N."/>
            <person name="Luecker S."/>
            <person name="Lage O.M."/>
            <person name="Pohl T."/>
            <person name="Merkel B.J."/>
            <person name="Hornburger P."/>
            <person name="Mueller R.-W."/>
            <person name="Bruemmer F."/>
            <person name="Labrenz M."/>
            <person name="Spormann A.M."/>
            <person name="Op Den Camp H."/>
            <person name="Overmann J."/>
            <person name="Amann R."/>
            <person name="Jetten M.S.M."/>
            <person name="Mascher T."/>
            <person name="Medema M.H."/>
            <person name="Devos D.P."/>
            <person name="Kaster A.-K."/>
            <person name="Ovreas L."/>
            <person name="Rohde M."/>
            <person name="Galperin M.Y."/>
            <person name="Jogler C."/>
        </authorList>
    </citation>
    <scope>NUCLEOTIDE SEQUENCE [LARGE SCALE GENOMIC DNA]</scope>
    <source>
        <strain evidence="1 2">Pla52o</strain>
    </source>
</reference>
<protein>
    <submittedName>
        <fullName evidence="1">Uncharacterized protein</fullName>
    </submittedName>
</protein>
<accession>A0A5C6BDS0</accession>
<keyword evidence="2" id="KW-1185">Reference proteome</keyword>
<evidence type="ECO:0000313" key="1">
    <source>
        <dbReference type="EMBL" id="TWU10273.1"/>
    </source>
</evidence>
<evidence type="ECO:0000313" key="2">
    <source>
        <dbReference type="Proteomes" id="UP000316304"/>
    </source>
</evidence>
<sequence>MVALGQRFTKRVDVITSGVPGFVASVDCDALVNEPGADGVFGFVNPLVKCLAIFDERAEFPVFMRRSVDGFEFSHGSHASEFEGVVTIGSAFDVGPPPSFLVGATDECFQSVTLSQVIDPARRATSFHDDEVSFRILEDTGDGFPVGGRGEELGFSGFGVEEAGNGVEFAEVQCENLHC</sequence>
<comment type="caution">
    <text evidence="1">The sequence shown here is derived from an EMBL/GenBank/DDBJ whole genome shotgun (WGS) entry which is preliminary data.</text>
</comment>